<evidence type="ECO:0000313" key="3">
    <source>
        <dbReference type="Proteomes" id="UP000001400"/>
    </source>
</evidence>
<evidence type="ECO:0000259" key="1">
    <source>
        <dbReference type="Pfam" id="PF05763"/>
    </source>
</evidence>
<dbReference type="STRING" id="439481.Aboo_0068"/>
<proteinExistence type="predicted"/>
<reference evidence="2" key="1">
    <citation type="submission" date="2010-02" db="EMBL/GenBank/DDBJ databases">
        <title>Complete sequence of Aciduliprofundum boonei T469.</title>
        <authorList>
            <consortium name="US DOE Joint Genome Institute"/>
            <person name="Lucas S."/>
            <person name="Copeland A."/>
            <person name="Lapidus A."/>
            <person name="Cheng J.-F."/>
            <person name="Bruce D."/>
            <person name="Goodwin L."/>
            <person name="Pitluck S."/>
            <person name="Saunders E."/>
            <person name="Detter J.C."/>
            <person name="Han C."/>
            <person name="Tapia R."/>
            <person name="Land M."/>
            <person name="Hauser L."/>
            <person name="Kyrpides N."/>
            <person name="Mikhailova N."/>
            <person name="Flores G."/>
            <person name="Reysenbach A.-L."/>
            <person name="Woyke T."/>
        </authorList>
    </citation>
    <scope>NUCLEOTIDE SEQUENCE</scope>
    <source>
        <strain evidence="2">T469</strain>
    </source>
</reference>
<dbReference type="KEGG" id="abi:Aboo_0068"/>
<dbReference type="OrthoDB" id="362667at2157"/>
<dbReference type="EMBL" id="CP001941">
    <property type="protein sequence ID" value="ADD07880.1"/>
    <property type="molecule type" value="Genomic_DNA"/>
</dbReference>
<feature type="domain" description="DUF835" evidence="1">
    <location>
        <begin position="60"/>
        <end position="192"/>
    </location>
</feature>
<evidence type="ECO:0000313" key="2">
    <source>
        <dbReference type="EMBL" id="ADD07880.1"/>
    </source>
</evidence>
<gene>
    <name evidence="2" type="ordered locus">Aboo_0068</name>
</gene>
<protein>
    <recommendedName>
        <fullName evidence="1">DUF835 domain-containing protein</fullName>
    </recommendedName>
</protein>
<keyword evidence="3" id="KW-1185">Reference proteome</keyword>
<organism evidence="2 3">
    <name type="scientific">Aciduliprofundum boonei (strain DSM 19572 / T469)</name>
    <dbReference type="NCBI Taxonomy" id="439481"/>
    <lineage>
        <taxon>Archaea</taxon>
        <taxon>Methanobacteriati</taxon>
        <taxon>Thermoplasmatota</taxon>
        <taxon>DHVE2 group</taxon>
        <taxon>Candidatus Aciduliprofundum</taxon>
    </lineage>
</organism>
<dbReference type="eggNOG" id="arCOG03799">
    <property type="taxonomic scope" value="Archaea"/>
</dbReference>
<name>B5IF94_ACIB4</name>
<dbReference type="InterPro" id="IPR008553">
    <property type="entry name" value="DUF835"/>
</dbReference>
<dbReference type="Proteomes" id="UP000001400">
    <property type="component" value="Chromosome"/>
</dbReference>
<sequence length="200" mass="23292">MKFNFMPSVEELIRELRMALKKDDDELRKEVERIVRKYGRRRKKGSFEMKAGEAYYINEKNSKYAIKIFQQILDRGLNGLYITRINPQTLEFANQDNAKVVWLSSIRGKDRISPGDLTKIHATVVEFMKENEKGVVVLDGIETMITNTNFVKVLHLLQKLRDVVSENHGVLLISIDLDTLNPQDRALFKREIMNEIPLKI</sequence>
<dbReference type="HOGENOM" id="CLU_1393510_0_0_2"/>
<accession>B5IF94</accession>
<dbReference type="AlphaFoldDB" id="B5IF94"/>
<dbReference type="Pfam" id="PF05763">
    <property type="entry name" value="DUF835"/>
    <property type="match status" value="1"/>
</dbReference>